<keyword evidence="6 9" id="KW-0418">Kinase</keyword>
<dbReference type="EC" id="2.7.4.8" evidence="2 9"/>
<gene>
    <name evidence="9 11" type="primary">gmk</name>
    <name evidence="11" type="ORF">ACFO5W_19345</name>
</gene>
<dbReference type="SUPFAM" id="SSF52540">
    <property type="entry name" value="P-loop containing nucleoside triphosphate hydrolases"/>
    <property type="match status" value="1"/>
</dbReference>
<comment type="catalytic activity">
    <reaction evidence="9">
        <text>GMP + ATP = GDP + ADP</text>
        <dbReference type="Rhea" id="RHEA:20780"/>
        <dbReference type="ChEBI" id="CHEBI:30616"/>
        <dbReference type="ChEBI" id="CHEBI:58115"/>
        <dbReference type="ChEBI" id="CHEBI:58189"/>
        <dbReference type="ChEBI" id="CHEBI:456216"/>
        <dbReference type="EC" id="2.7.4.8"/>
    </reaction>
</comment>
<keyword evidence="4 9" id="KW-0808">Transferase</keyword>
<keyword evidence="7 9" id="KW-0067">ATP-binding</keyword>
<proteinExistence type="inferred from homology"/>
<evidence type="ECO:0000256" key="2">
    <source>
        <dbReference type="ARBA" id="ARBA00012961"/>
    </source>
</evidence>
<feature type="binding site" evidence="9">
    <location>
        <begin position="20"/>
        <end position="27"/>
    </location>
    <ligand>
        <name>ATP</name>
        <dbReference type="ChEBI" id="CHEBI:30616"/>
    </ligand>
</feature>
<protein>
    <recommendedName>
        <fullName evidence="3 9">Guanylate kinase</fullName>
        <ecNumber evidence="2 9">2.7.4.8</ecNumber>
    </recommendedName>
    <alternativeName>
        <fullName evidence="8 9">GMP kinase</fullName>
    </alternativeName>
</protein>
<dbReference type="PANTHER" id="PTHR23117">
    <property type="entry name" value="GUANYLATE KINASE-RELATED"/>
    <property type="match status" value="1"/>
</dbReference>
<dbReference type="SMART" id="SM00072">
    <property type="entry name" value="GuKc"/>
    <property type="match status" value="1"/>
</dbReference>
<dbReference type="HAMAP" id="MF_00328">
    <property type="entry name" value="Guanylate_kinase"/>
    <property type="match status" value="1"/>
</dbReference>
<keyword evidence="9" id="KW-0963">Cytoplasm</keyword>
<evidence type="ECO:0000256" key="7">
    <source>
        <dbReference type="ARBA" id="ARBA00022840"/>
    </source>
</evidence>
<evidence type="ECO:0000256" key="1">
    <source>
        <dbReference type="ARBA" id="ARBA00005790"/>
    </source>
</evidence>
<evidence type="ECO:0000256" key="5">
    <source>
        <dbReference type="ARBA" id="ARBA00022741"/>
    </source>
</evidence>
<evidence type="ECO:0000256" key="4">
    <source>
        <dbReference type="ARBA" id="ARBA00022679"/>
    </source>
</evidence>
<evidence type="ECO:0000256" key="6">
    <source>
        <dbReference type="ARBA" id="ARBA00022777"/>
    </source>
</evidence>
<name>A0ABV9C772_9GAMM</name>
<comment type="function">
    <text evidence="9">Essential for recycling GMP and indirectly, cGMP.</text>
</comment>
<comment type="subcellular location">
    <subcellularLocation>
        <location evidence="9">Cytoplasm</location>
    </subcellularLocation>
</comment>
<dbReference type="NCBIfam" id="TIGR03263">
    <property type="entry name" value="guanyl_kin"/>
    <property type="match status" value="1"/>
</dbReference>
<dbReference type="Pfam" id="PF00625">
    <property type="entry name" value="Guanylate_kin"/>
    <property type="match status" value="1"/>
</dbReference>
<dbReference type="InterPro" id="IPR017665">
    <property type="entry name" value="Guanylate_kinase"/>
</dbReference>
<dbReference type="PROSITE" id="PS00856">
    <property type="entry name" value="GUANYLATE_KINASE_1"/>
    <property type="match status" value="1"/>
</dbReference>
<evidence type="ECO:0000313" key="11">
    <source>
        <dbReference type="EMBL" id="MFC4528808.1"/>
    </source>
</evidence>
<dbReference type="InterPro" id="IPR008145">
    <property type="entry name" value="GK/Ca_channel_bsu"/>
</dbReference>
<evidence type="ECO:0000256" key="8">
    <source>
        <dbReference type="ARBA" id="ARBA00030128"/>
    </source>
</evidence>
<dbReference type="RefSeq" id="WP_266147824.1">
    <property type="nucleotide sequence ID" value="NZ_CP064028.1"/>
</dbReference>
<reference evidence="12" key="1">
    <citation type="journal article" date="2019" name="Int. J. Syst. Evol. Microbiol.">
        <title>The Global Catalogue of Microorganisms (GCM) 10K type strain sequencing project: providing services to taxonomists for standard genome sequencing and annotation.</title>
        <authorList>
            <consortium name="The Broad Institute Genomics Platform"/>
            <consortium name="The Broad Institute Genome Sequencing Center for Infectious Disease"/>
            <person name="Wu L."/>
            <person name="Ma J."/>
        </authorList>
    </citation>
    <scope>NUCLEOTIDE SEQUENCE [LARGE SCALE GENOMIC DNA]</scope>
    <source>
        <strain evidence="12">CCM 4481</strain>
    </source>
</reference>
<keyword evidence="5 9" id="KW-0547">Nucleotide-binding</keyword>
<organism evidence="11 12">
    <name type="scientific">Dyella halodurans</name>
    <dbReference type="NCBI Taxonomy" id="1920171"/>
    <lineage>
        <taxon>Bacteria</taxon>
        <taxon>Pseudomonadati</taxon>
        <taxon>Pseudomonadota</taxon>
        <taxon>Gammaproteobacteria</taxon>
        <taxon>Lysobacterales</taxon>
        <taxon>Rhodanobacteraceae</taxon>
        <taxon>Dyella</taxon>
    </lineage>
</organism>
<evidence type="ECO:0000256" key="3">
    <source>
        <dbReference type="ARBA" id="ARBA00016296"/>
    </source>
</evidence>
<dbReference type="PANTHER" id="PTHR23117:SF13">
    <property type="entry name" value="GUANYLATE KINASE"/>
    <property type="match status" value="1"/>
</dbReference>
<evidence type="ECO:0000313" key="12">
    <source>
        <dbReference type="Proteomes" id="UP001595961"/>
    </source>
</evidence>
<dbReference type="EMBL" id="JBHSGA010000020">
    <property type="protein sequence ID" value="MFC4528808.1"/>
    <property type="molecule type" value="Genomic_DNA"/>
</dbReference>
<sequence length="213" mass="23861">MSTSTPSLATSEGTLFVVAAPSGAGKSTLVNALLEREPAISLSISHTTRPPRPGELYGRHYYFVERVAFEREVAEGIFLEHAEVHGNLYGTSRTTVSELLEQGRDVLLEIDWQGARQIRQSKPDCVSVFILPPSRAELERRLRGRGSDSAEVIARRLHNSREEIAHAHEFDYVIVNDRFEDALADLQAIVHAVRLRTSLQWQRHEALIAELLA</sequence>
<accession>A0ABV9C772</accession>
<dbReference type="Gene3D" id="3.40.50.300">
    <property type="entry name" value="P-loop containing nucleotide triphosphate hydrolases"/>
    <property type="match status" value="1"/>
</dbReference>
<evidence type="ECO:0000256" key="9">
    <source>
        <dbReference type="HAMAP-Rule" id="MF_00328"/>
    </source>
</evidence>
<dbReference type="InterPro" id="IPR027417">
    <property type="entry name" value="P-loop_NTPase"/>
</dbReference>
<dbReference type="GO" id="GO:0004385">
    <property type="term" value="F:GMP kinase activity"/>
    <property type="evidence" value="ECO:0007669"/>
    <property type="project" value="UniProtKB-EC"/>
</dbReference>
<evidence type="ECO:0000259" key="10">
    <source>
        <dbReference type="PROSITE" id="PS50052"/>
    </source>
</evidence>
<dbReference type="InterPro" id="IPR008144">
    <property type="entry name" value="Guanylate_kin-like_dom"/>
</dbReference>
<keyword evidence="12" id="KW-1185">Reference proteome</keyword>
<comment type="similarity">
    <text evidence="1 9">Belongs to the guanylate kinase family.</text>
</comment>
<dbReference type="Proteomes" id="UP001595961">
    <property type="component" value="Unassembled WGS sequence"/>
</dbReference>
<dbReference type="PROSITE" id="PS50052">
    <property type="entry name" value="GUANYLATE_KINASE_2"/>
    <property type="match status" value="1"/>
</dbReference>
<dbReference type="InterPro" id="IPR020590">
    <property type="entry name" value="Guanylate_kinase_CS"/>
</dbReference>
<dbReference type="Gene3D" id="3.30.63.10">
    <property type="entry name" value="Guanylate Kinase phosphate binding domain"/>
    <property type="match status" value="1"/>
</dbReference>
<dbReference type="CDD" id="cd00071">
    <property type="entry name" value="GMPK"/>
    <property type="match status" value="1"/>
</dbReference>
<comment type="caution">
    <text evidence="11">The sequence shown here is derived from an EMBL/GenBank/DDBJ whole genome shotgun (WGS) entry which is preliminary data.</text>
</comment>
<feature type="domain" description="Guanylate kinase-like" evidence="10">
    <location>
        <begin position="13"/>
        <end position="191"/>
    </location>
</feature>